<name>A0ACA9QT93_9GLOM</name>
<feature type="non-terminal residue" evidence="1">
    <location>
        <position position="1"/>
    </location>
</feature>
<accession>A0ACA9QT93</accession>
<comment type="caution">
    <text evidence="1">The sequence shown here is derived from an EMBL/GenBank/DDBJ whole genome shotgun (WGS) entry which is preliminary data.</text>
</comment>
<sequence>EKKRSPAWTDRILWRSKENDWCKQLTYKSHMDITLSDHKPVSSIFELKLKICPSEQLDDPEHEDDEMIMYNNVIILKDNGQNNASSHCNKDAE</sequence>
<evidence type="ECO:0000313" key="1">
    <source>
        <dbReference type="EMBL" id="CAG8764827.1"/>
    </source>
</evidence>
<gene>
    <name evidence="1" type="ORF">RPERSI_LOCUS15665</name>
</gene>
<proteinExistence type="predicted"/>
<keyword evidence="2" id="KW-1185">Reference proteome</keyword>
<evidence type="ECO:0000313" key="2">
    <source>
        <dbReference type="Proteomes" id="UP000789920"/>
    </source>
</evidence>
<dbReference type="EMBL" id="CAJVQC010037878">
    <property type="protein sequence ID" value="CAG8764827.1"/>
    <property type="molecule type" value="Genomic_DNA"/>
</dbReference>
<reference evidence="1" key="1">
    <citation type="submission" date="2021-06" db="EMBL/GenBank/DDBJ databases">
        <authorList>
            <person name="Kallberg Y."/>
            <person name="Tangrot J."/>
            <person name="Rosling A."/>
        </authorList>
    </citation>
    <scope>NUCLEOTIDE SEQUENCE</scope>
    <source>
        <strain evidence="1">MA461A</strain>
    </source>
</reference>
<protein>
    <submittedName>
        <fullName evidence="1">28695_t:CDS:1</fullName>
    </submittedName>
</protein>
<organism evidence="1 2">
    <name type="scientific">Racocetra persica</name>
    <dbReference type="NCBI Taxonomy" id="160502"/>
    <lineage>
        <taxon>Eukaryota</taxon>
        <taxon>Fungi</taxon>
        <taxon>Fungi incertae sedis</taxon>
        <taxon>Mucoromycota</taxon>
        <taxon>Glomeromycotina</taxon>
        <taxon>Glomeromycetes</taxon>
        <taxon>Diversisporales</taxon>
        <taxon>Gigasporaceae</taxon>
        <taxon>Racocetra</taxon>
    </lineage>
</organism>
<dbReference type="Proteomes" id="UP000789920">
    <property type="component" value="Unassembled WGS sequence"/>
</dbReference>